<sequence length="291" mass="33506">MDLKWLQTFVTAAKNENFRQTAETLFISQPSVTVHMKLLEKELGIKLFERKGRQISLTEEGRQYLPYALKLLEDYEDSMADLHRFRQGYSNTLSLAISPLIADTVMPYVLKRFTTVNPEIEITVTISESDEIANMINDNQADIGLSLLNAPQSSLICRSLYQDPVILVAPHDGWDESAPPIDCAELFENNLLFTHSHPVYWDDLLSNLRMKYPFIRTMKVTQSYITKRFISEGLGVSFLPSSIVRRELMEGRLIKVECNSIQLPTTGAYVLFKHENAKEKKFLEFLSHFRF</sequence>
<dbReference type="InterPro" id="IPR036390">
    <property type="entry name" value="WH_DNA-bd_sf"/>
</dbReference>
<dbReference type="InterPro" id="IPR036388">
    <property type="entry name" value="WH-like_DNA-bd_sf"/>
</dbReference>
<keyword evidence="3" id="KW-0238">DNA-binding</keyword>
<evidence type="ECO:0000259" key="5">
    <source>
        <dbReference type="PROSITE" id="PS50931"/>
    </source>
</evidence>
<reference evidence="6 7" key="2">
    <citation type="journal article" date="2016" name="Int. J. Syst. Evol. Microbiol.">
        <title>Bacillus gobiensis sp. nov., isolated from a soil sample.</title>
        <authorList>
            <person name="Liu B."/>
            <person name="Liu G.H."/>
            <person name="Cetin S."/>
            <person name="Schumann P."/>
            <person name="Pan Z.Z."/>
            <person name="Chen Q.Q."/>
        </authorList>
    </citation>
    <scope>NUCLEOTIDE SEQUENCE [LARGE SCALE GENOMIC DNA]</scope>
    <source>
        <strain evidence="6 7">FJAT-4402</strain>
    </source>
</reference>
<dbReference type="Gene3D" id="3.40.190.290">
    <property type="match status" value="1"/>
</dbReference>
<evidence type="ECO:0000313" key="6">
    <source>
        <dbReference type="EMBL" id="ALC80539.1"/>
    </source>
</evidence>
<dbReference type="Proteomes" id="UP000067625">
    <property type="component" value="Chromosome"/>
</dbReference>
<evidence type="ECO:0000313" key="7">
    <source>
        <dbReference type="Proteomes" id="UP000067625"/>
    </source>
</evidence>
<dbReference type="OrthoDB" id="9803735at2"/>
<dbReference type="GO" id="GO:0000976">
    <property type="term" value="F:transcription cis-regulatory region binding"/>
    <property type="evidence" value="ECO:0007669"/>
    <property type="project" value="TreeGrafter"/>
</dbReference>
<comment type="similarity">
    <text evidence="1">Belongs to the LysR transcriptional regulatory family.</text>
</comment>
<dbReference type="STRING" id="1441095.AM592_02280"/>
<dbReference type="SUPFAM" id="SSF46785">
    <property type="entry name" value="Winged helix' DNA-binding domain"/>
    <property type="match status" value="1"/>
</dbReference>
<dbReference type="PANTHER" id="PTHR30126">
    <property type="entry name" value="HTH-TYPE TRANSCRIPTIONAL REGULATOR"/>
    <property type="match status" value="1"/>
</dbReference>
<dbReference type="AlphaFoldDB" id="A0A0M5JG04"/>
<evidence type="ECO:0000256" key="4">
    <source>
        <dbReference type="ARBA" id="ARBA00023163"/>
    </source>
</evidence>
<dbReference type="RefSeq" id="WP_053602274.1">
    <property type="nucleotide sequence ID" value="NZ_CP012600.1"/>
</dbReference>
<evidence type="ECO:0000256" key="3">
    <source>
        <dbReference type="ARBA" id="ARBA00023125"/>
    </source>
</evidence>
<feature type="domain" description="HTH lysR-type" evidence="5">
    <location>
        <begin position="1"/>
        <end position="58"/>
    </location>
</feature>
<dbReference type="SUPFAM" id="SSF53850">
    <property type="entry name" value="Periplasmic binding protein-like II"/>
    <property type="match status" value="1"/>
</dbReference>
<dbReference type="Pfam" id="PF03466">
    <property type="entry name" value="LysR_substrate"/>
    <property type="match status" value="1"/>
</dbReference>
<keyword evidence="7" id="KW-1185">Reference proteome</keyword>
<dbReference type="InterPro" id="IPR000847">
    <property type="entry name" value="LysR_HTH_N"/>
</dbReference>
<dbReference type="PATRIC" id="fig|1441095.3.peg.491"/>
<dbReference type="GO" id="GO:0003700">
    <property type="term" value="F:DNA-binding transcription factor activity"/>
    <property type="evidence" value="ECO:0007669"/>
    <property type="project" value="InterPro"/>
</dbReference>
<gene>
    <name evidence="6" type="ORF">AM592_02280</name>
</gene>
<protein>
    <submittedName>
        <fullName evidence="6">LysR family transcriptional regulator</fullName>
    </submittedName>
</protein>
<dbReference type="Pfam" id="PF00126">
    <property type="entry name" value="HTH_1"/>
    <property type="match status" value="1"/>
</dbReference>
<organism evidence="6 7">
    <name type="scientific">Bacillus gobiensis</name>
    <dbReference type="NCBI Taxonomy" id="1441095"/>
    <lineage>
        <taxon>Bacteria</taxon>
        <taxon>Bacillati</taxon>
        <taxon>Bacillota</taxon>
        <taxon>Bacilli</taxon>
        <taxon>Bacillales</taxon>
        <taxon>Bacillaceae</taxon>
        <taxon>Bacillus</taxon>
    </lineage>
</organism>
<dbReference type="Gene3D" id="1.10.10.10">
    <property type="entry name" value="Winged helix-like DNA-binding domain superfamily/Winged helix DNA-binding domain"/>
    <property type="match status" value="1"/>
</dbReference>
<evidence type="ECO:0000256" key="2">
    <source>
        <dbReference type="ARBA" id="ARBA00023015"/>
    </source>
</evidence>
<name>A0A0M5JG04_9BACI</name>
<reference evidence="7" key="1">
    <citation type="submission" date="2015-08" db="EMBL/GenBank/DDBJ databases">
        <title>Genome sequencing project for genomic taxonomy and phylogenomics of Bacillus-like bacteria.</title>
        <authorList>
            <person name="Liu B."/>
            <person name="Wang J."/>
            <person name="Zhu Y."/>
            <person name="Liu G."/>
            <person name="Chen Q."/>
            <person name="Chen Z."/>
            <person name="Lan J."/>
            <person name="Che J."/>
            <person name="Ge C."/>
            <person name="Shi H."/>
            <person name="Pan Z."/>
            <person name="Liu X."/>
        </authorList>
    </citation>
    <scope>NUCLEOTIDE SEQUENCE [LARGE SCALE GENOMIC DNA]</scope>
    <source>
        <strain evidence="7">FJAT-4402</strain>
    </source>
</reference>
<evidence type="ECO:0000256" key="1">
    <source>
        <dbReference type="ARBA" id="ARBA00009437"/>
    </source>
</evidence>
<keyword evidence="4" id="KW-0804">Transcription</keyword>
<dbReference type="PANTHER" id="PTHR30126:SF64">
    <property type="entry name" value="HTH-TYPE TRANSCRIPTIONAL REGULATOR CITR"/>
    <property type="match status" value="1"/>
</dbReference>
<dbReference type="CDD" id="cd05466">
    <property type="entry name" value="PBP2_LTTR_substrate"/>
    <property type="match status" value="1"/>
</dbReference>
<dbReference type="InterPro" id="IPR005119">
    <property type="entry name" value="LysR_subst-bd"/>
</dbReference>
<dbReference type="PROSITE" id="PS50931">
    <property type="entry name" value="HTH_LYSR"/>
    <property type="match status" value="1"/>
</dbReference>
<dbReference type="PRINTS" id="PR00039">
    <property type="entry name" value="HTHLYSR"/>
</dbReference>
<dbReference type="EMBL" id="CP012600">
    <property type="protein sequence ID" value="ALC80539.1"/>
    <property type="molecule type" value="Genomic_DNA"/>
</dbReference>
<proteinExistence type="inferred from homology"/>
<accession>A0A0M5JG04</accession>
<dbReference type="FunFam" id="1.10.10.10:FF:000001">
    <property type="entry name" value="LysR family transcriptional regulator"/>
    <property type="match status" value="1"/>
</dbReference>
<keyword evidence="2" id="KW-0805">Transcription regulation</keyword>